<dbReference type="PANTHER" id="PTHR33445">
    <property type="entry name" value="ATP SYNTHASE SUBUNIT B', CHLOROPLASTIC"/>
    <property type="match status" value="1"/>
</dbReference>
<dbReference type="HAMAP" id="MF_01398">
    <property type="entry name" value="ATP_synth_b_bprime"/>
    <property type="match status" value="1"/>
</dbReference>
<reference evidence="17 18" key="1">
    <citation type="submission" date="2019-02" db="EMBL/GenBank/DDBJ databases">
        <title>Genomic Encyclopedia of Archaeal and Bacterial Type Strains, Phase II (KMG-II): from individual species to whole genera.</title>
        <authorList>
            <person name="Goeker M."/>
        </authorList>
    </citation>
    <scope>NUCLEOTIDE SEQUENCE [LARGE SCALE GENOMIC DNA]</scope>
    <source>
        <strain evidence="17 18">DSM 18101</strain>
    </source>
</reference>
<keyword evidence="4 13" id="KW-0812">Transmembrane</keyword>
<dbReference type="GO" id="GO:0045259">
    <property type="term" value="C:proton-transporting ATP synthase complex"/>
    <property type="evidence" value="ECO:0007669"/>
    <property type="project" value="UniProtKB-KW"/>
</dbReference>
<name>A0A4Q7YRP5_9BACT</name>
<evidence type="ECO:0000256" key="1">
    <source>
        <dbReference type="ARBA" id="ARBA00005513"/>
    </source>
</evidence>
<evidence type="ECO:0000256" key="2">
    <source>
        <dbReference type="ARBA" id="ARBA00022448"/>
    </source>
</evidence>
<keyword evidence="3 13" id="KW-0138">CF(0)</keyword>
<evidence type="ECO:0000256" key="8">
    <source>
        <dbReference type="ARBA" id="ARBA00023136"/>
    </source>
</evidence>
<feature type="coiled-coil region" evidence="15">
    <location>
        <begin position="129"/>
        <end position="200"/>
    </location>
</feature>
<comment type="subunit">
    <text evidence="13">F-type ATPases have 2 components, F(1) - the catalytic core - and F(0) - the membrane proton channel. F(1) has five subunits: alpha(3), beta(3), gamma(1), delta(1), epsilon(1). F(0) has three main subunits: a(1), b(2) and c(10-14). The alpha and beta chains form an alternating ring which encloses part of the gamma chain. F(1) is attached to F(0) by a central stalk formed by the gamma and epsilon chains, while a peripheral stalk is formed by the delta and b chains.</text>
</comment>
<evidence type="ECO:0000256" key="5">
    <source>
        <dbReference type="ARBA" id="ARBA00022781"/>
    </source>
</evidence>
<keyword evidence="5 13" id="KW-0375">Hydrogen ion transport</keyword>
<evidence type="ECO:0000313" key="17">
    <source>
        <dbReference type="EMBL" id="RZU40472.1"/>
    </source>
</evidence>
<comment type="caution">
    <text evidence="17">The sequence shown here is derived from an EMBL/GenBank/DDBJ whole genome shotgun (WGS) entry which is preliminary data.</text>
</comment>
<evidence type="ECO:0000256" key="16">
    <source>
        <dbReference type="SAM" id="MobiDB-lite"/>
    </source>
</evidence>
<comment type="function">
    <text evidence="10 13">F(1)F(0) ATP synthase produces ATP from ADP in the presence of a proton or sodium gradient. F-type ATPases consist of two structural domains, F(1) containing the extramembraneous catalytic core and F(0) containing the membrane proton channel, linked together by a central stalk and a peripheral stalk. During catalysis, ATP synthesis in the catalytic domain of F(1) is coupled via a rotary mechanism of the central stalk subunits to proton translocation.</text>
</comment>
<feature type="transmembrane region" description="Helical" evidence="13">
    <location>
        <begin position="83"/>
        <end position="104"/>
    </location>
</feature>
<gene>
    <name evidence="13" type="primary">atpF</name>
    <name evidence="17" type="ORF">BDD14_1935</name>
</gene>
<proteinExistence type="inferred from homology"/>
<comment type="subcellular location">
    <subcellularLocation>
        <location evidence="13">Cell membrane</location>
        <topology evidence="13">Single-pass membrane protein</topology>
    </subcellularLocation>
    <subcellularLocation>
        <location evidence="12">Endomembrane system</location>
        <topology evidence="12">Single-pass membrane protein</topology>
    </subcellularLocation>
</comment>
<evidence type="ECO:0000256" key="3">
    <source>
        <dbReference type="ARBA" id="ARBA00022547"/>
    </source>
</evidence>
<accession>A0A4Q7YRP5</accession>
<evidence type="ECO:0000256" key="6">
    <source>
        <dbReference type="ARBA" id="ARBA00022989"/>
    </source>
</evidence>
<dbReference type="GO" id="GO:0046961">
    <property type="term" value="F:proton-transporting ATPase activity, rotational mechanism"/>
    <property type="evidence" value="ECO:0007669"/>
    <property type="project" value="TreeGrafter"/>
</dbReference>
<dbReference type="InterPro" id="IPR050059">
    <property type="entry name" value="ATP_synthase_B_chain"/>
</dbReference>
<keyword evidence="7 13" id="KW-0406">Ion transport</keyword>
<dbReference type="EMBL" id="SHKW01000001">
    <property type="protein sequence ID" value="RZU40472.1"/>
    <property type="molecule type" value="Genomic_DNA"/>
</dbReference>
<dbReference type="CDD" id="cd06503">
    <property type="entry name" value="ATP-synt_Fo_b"/>
    <property type="match status" value="1"/>
</dbReference>
<sequence length="241" mass="26255">MKGFRIASRGLLPGLALAFLLLGAAPRLRAVESAPVVAQEGGEATPGTQQTEHKEEQSDEEAFRHSASVKSLGAKFGLDPEQAATVFTVANFVVLALLVGWFLMKTLPKTFRNRNSALQKHLVEARAASEEANSRLGSVEARLAKLDEQIEAMRTQAEKDAQKDEQRMKASVEEEKQKILASAEQEIAAATTQARRQIQQYAADLAVNQAAKKLVVTAETDRALVQEFARRLGADFEGGRN</sequence>
<evidence type="ECO:0000256" key="14">
    <source>
        <dbReference type="RuleBase" id="RU003848"/>
    </source>
</evidence>
<dbReference type="InterPro" id="IPR002146">
    <property type="entry name" value="ATP_synth_b/b'su_bac/chlpt"/>
</dbReference>
<dbReference type="GO" id="GO:0046933">
    <property type="term" value="F:proton-transporting ATP synthase activity, rotational mechanism"/>
    <property type="evidence" value="ECO:0007669"/>
    <property type="project" value="UniProtKB-UniRule"/>
</dbReference>
<dbReference type="PANTHER" id="PTHR33445:SF1">
    <property type="entry name" value="ATP SYNTHASE SUBUNIT B"/>
    <property type="match status" value="1"/>
</dbReference>
<comment type="function">
    <text evidence="11">Component of the F(0) channel, it forms part of the peripheral stalk, linking F(1) to F(0). The b'-subunit is a diverged and duplicated form of b found in plants and photosynthetic bacteria.</text>
</comment>
<keyword evidence="18" id="KW-1185">Reference proteome</keyword>
<keyword evidence="8 13" id="KW-0472">Membrane</keyword>
<dbReference type="Pfam" id="PF00430">
    <property type="entry name" value="ATP-synt_B"/>
    <property type="match status" value="1"/>
</dbReference>
<keyword evidence="2 13" id="KW-0813">Transport</keyword>
<organism evidence="17 18">
    <name type="scientific">Edaphobacter modestus</name>
    <dbReference type="NCBI Taxonomy" id="388466"/>
    <lineage>
        <taxon>Bacteria</taxon>
        <taxon>Pseudomonadati</taxon>
        <taxon>Acidobacteriota</taxon>
        <taxon>Terriglobia</taxon>
        <taxon>Terriglobales</taxon>
        <taxon>Acidobacteriaceae</taxon>
        <taxon>Edaphobacter</taxon>
    </lineage>
</organism>
<feature type="region of interest" description="Disordered" evidence="16">
    <location>
        <begin position="36"/>
        <end position="60"/>
    </location>
</feature>
<keyword evidence="13" id="KW-1003">Cell membrane</keyword>
<evidence type="ECO:0000256" key="4">
    <source>
        <dbReference type="ARBA" id="ARBA00022692"/>
    </source>
</evidence>
<comment type="similarity">
    <text evidence="1 13 14">Belongs to the ATPase B chain family.</text>
</comment>
<evidence type="ECO:0000256" key="7">
    <source>
        <dbReference type="ARBA" id="ARBA00023065"/>
    </source>
</evidence>
<keyword evidence="9 13" id="KW-0066">ATP synthesis</keyword>
<keyword evidence="6 13" id="KW-1133">Transmembrane helix</keyword>
<evidence type="ECO:0000256" key="13">
    <source>
        <dbReference type="HAMAP-Rule" id="MF_01398"/>
    </source>
</evidence>
<protein>
    <recommendedName>
        <fullName evidence="13">ATP synthase subunit b</fullName>
    </recommendedName>
    <alternativeName>
        <fullName evidence="13">ATP synthase F(0) sector subunit b</fullName>
    </alternativeName>
    <alternativeName>
        <fullName evidence="13">ATPase subunit I</fullName>
    </alternativeName>
    <alternativeName>
        <fullName evidence="13">F-type ATPase subunit b</fullName>
        <shortName evidence="13">F-ATPase subunit b</shortName>
    </alternativeName>
</protein>
<evidence type="ECO:0000256" key="12">
    <source>
        <dbReference type="ARBA" id="ARBA00037847"/>
    </source>
</evidence>
<feature type="compositionally biased region" description="Basic and acidic residues" evidence="16">
    <location>
        <begin position="51"/>
        <end position="60"/>
    </location>
</feature>
<evidence type="ECO:0000313" key="18">
    <source>
        <dbReference type="Proteomes" id="UP000292958"/>
    </source>
</evidence>
<evidence type="ECO:0000256" key="11">
    <source>
        <dbReference type="ARBA" id="ARBA00025614"/>
    </source>
</evidence>
<keyword evidence="15" id="KW-0175">Coiled coil</keyword>
<dbReference type="Proteomes" id="UP000292958">
    <property type="component" value="Unassembled WGS sequence"/>
</dbReference>
<evidence type="ECO:0000256" key="10">
    <source>
        <dbReference type="ARBA" id="ARBA00025198"/>
    </source>
</evidence>
<evidence type="ECO:0000256" key="15">
    <source>
        <dbReference type="SAM" id="Coils"/>
    </source>
</evidence>
<dbReference type="GO" id="GO:0005886">
    <property type="term" value="C:plasma membrane"/>
    <property type="evidence" value="ECO:0007669"/>
    <property type="project" value="UniProtKB-SubCell"/>
</dbReference>
<dbReference type="AlphaFoldDB" id="A0A4Q7YRP5"/>
<evidence type="ECO:0000256" key="9">
    <source>
        <dbReference type="ARBA" id="ARBA00023310"/>
    </source>
</evidence>
<dbReference type="GO" id="GO:0012505">
    <property type="term" value="C:endomembrane system"/>
    <property type="evidence" value="ECO:0007669"/>
    <property type="project" value="UniProtKB-SubCell"/>
</dbReference>
<dbReference type="RefSeq" id="WP_242617841.1">
    <property type="nucleotide sequence ID" value="NZ_SHKW01000001.1"/>
</dbReference>